<feature type="coiled-coil region" evidence="1">
    <location>
        <begin position="89"/>
        <end position="116"/>
    </location>
</feature>
<accession>A0A3R5VXU1</accession>
<evidence type="ECO:0000313" key="4">
    <source>
        <dbReference type="Proteomes" id="UP000283738"/>
    </source>
</evidence>
<keyword evidence="1" id="KW-0175">Coiled coil</keyword>
<dbReference type="Pfam" id="PF08845">
    <property type="entry name" value="SymE_toxin"/>
    <property type="match status" value="1"/>
</dbReference>
<gene>
    <name evidence="3" type="ORF">DWY96_14895</name>
</gene>
<organism evidence="3 4">
    <name type="scientific">Roseburia inulinivorans</name>
    <dbReference type="NCBI Taxonomy" id="360807"/>
    <lineage>
        <taxon>Bacteria</taxon>
        <taxon>Bacillati</taxon>
        <taxon>Bacillota</taxon>
        <taxon>Clostridia</taxon>
        <taxon>Lachnospirales</taxon>
        <taxon>Lachnospiraceae</taxon>
        <taxon>Roseburia</taxon>
    </lineage>
</organism>
<name>A0A3R5VXU1_9FIRM</name>
<evidence type="ECO:0000259" key="2">
    <source>
        <dbReference type="Pfam" id="PF08845"/>
    </source>
</evidence>
<evidence type="ECO:0000313" key="3">
    <source>
        <dbReference type="EMBL" id="RGQ45799.1"/>
    </source>
</evidence>
<dbReference type="GO" id="GO:0005737">
    <property type="term" value="C:cytoplasm"/>
    <property type="evidence" value="ECO:0007669"/>
    <property type="project" value="InterPro"/>
</dbReference>
<feature type="domain" description="Toxin SymE-like" evidence="2">
    <location>
        <begin position="36"/>
        <end position="83"/>
    </location>
</feature>
<dbReference type="Proteomes" id="UP000283738">
    <property type="component" value="Unassembled WGS sequence"/>
</dbReference>
<protein>
    <submittedName>
        <fullName evidence="3">Type I addiction module toxin, SymE family</fullName>
    </submittedName>
</protein>
<dbReference type="AlphaFoldDB" id="A0A3R5VXU1"/>
<reference evidence="3 4" key="1">
    <citation type="submission" date="2018-08" db="EMBL/GenBank/DDBJ databases">
        <title>A genome reference for cultivated species of the human gut microbiota.</title>
        <authorList>
            <person name="Zou Y."/>
            <person name="Xue W."/>
            <person name="Luo G."/>
        </authorList>
    </citation>
    <scope>NUCLEOTIDE SEQUENCE [LARGE SCALE GENOMIC DNA]</scope>
    <source>
        <strain evidence="3 4">AF28-15</strain>
    </source>
</reference>
<dbReference type="EMBL" id="QRTF01000043">
    <property type="protein sequence ID" value="RGQ45799.1"/>
    <property type="molecule type" value="Genomic_DNA"/>
</dbReference>
<dbReference type="GO" id="GO:0016788">
    <property type="term" value="F:hydrolase activity, acting on ester bonds"/>
    <property type="evidence" value="ECO:0007669"/>
    <property type="project" value="InterPro"/>
</dbReference>
<sequence length="131" mass="15159">MGLYIFGCGSFFRGSFWNYTSKHIGGIAMAGRKEYRDLTVGDIYRNSKSVPMLRVSRLWLEELGFKTGDFVRIKCEDGQLIISLNEEKAQEKADEKVFMEEEMKKLEKRFQKEKKEIHARFVAEGKVGYGA</sequence>
<evidence type="ECO:0000256" key="1">
    <source>
        <dbReference type="SAM" id="Coils"/>
    </source>
</evidence>
<proteinExistence type="predicted"/>
<dbReference type="InterPro" id="IPR014944">
    <property type="entry name" value="Toxin_SymE-like"/>
</dbReference>
<comment type="caution">
    <text evidence="3">The sequence shown here is derived from an EMBL/GenBank/DDBJ whole genome shotgun (WGS) entry which is preliminary data.</text>
</comment>
<dbReference type="GO" id="GO:0016070">
    <property type="term" value="P:RNA metabolic process"/>
    <property type="evidence" value="ECO:0007669"/>
    <property type="project" value="InterPro"/>
</dbReference>
<dbReference type="GO" id="GO:0003723">
    <property type="term" value="F:RNA binding"/>
    <property type="evidence" value="ECO:0007669"/>
    <property type="project" value="InterPro"/>
</dbReference>